<dbReference type="EMBL" id="JAFREL020000002">
    <property type="protein sequence ID" value="MEO1770665.1"/>
    <property type="molecule type" value="Genomic_DNA"/>
</dbReference>
<organism evidence="1 2">
    <name type="scientific">Candidatus Enterococcus ferrettii</name>
    <dbReference type="NCBI Taxonomy" id="2815324"/>
    <lineage>
        <taxon>Bacteria</taxon>
        <taxon>Bacillati</taxon>
        <taxon>Bacillota</taxon>
        <taxon>Bacilli</taxon>
        <taxon>Lactobacillales</taxon>
        <taxon>Enterococcaceae</taxon>
        <taxon>Enterococcus</taxon>
    </lineage>
</organism>
<reference evidence="1 2" key="1">
    <citation type="submission" date="2021-03" db="EMBL/GenBank/DDBJ databases">
        <authorList>
            <person name="Gilmore M.S."/>
            <person name="Schwartzman J."/>
            <person name="Van Tyne D."/>
            <person name="Martin M."/>
            <person name="Earl A.M."/>
            <person name="Manson A.L."/>
            <person name="Straub T."/>
            <person name="Salamzade R."/>
            <person name="Saavedra J."/>
            <person name="Lebreton F."/>
            <person name="Prichula J."/>
            <person name="Schaufler K."/>
            <person name="Gaca A."/>
            <person name="Sgardioli B."/>
            <person name="Wagenaar J."/>
            <person name="Strong T."/>
        </authorList>
    </citation>
    <scope>NUCLEOTIDE SEQUENCE [LARGE SCALE GENOMIC DNA]</scope>
    <source>
        <strain evidence="1 2">665A</strain>
    </source>
</reference>
<keyword evidence="2" id="KW-1185">Reference proteome</keyword>
<evidence type="ECO:0000313" key="2">
    <source>
        <dbReference type="Proteomes" id="UP000664357"/>
    </source>
</evidence>
<proteinExistence type="predicted"/>
<reference evidence="1 2" key="2">
    <citation type="submission" date="2024-02" db="EMBL/GenBank/DDBJ databases">
        <title>The Genome Sequence of Enterococcus sp. DIV0159.</title>
        <authorList>
            <person name="Earl A."/>
            <person name="Manson A."/>
            <person name="Gilmore M."/>
            <person name="Sanders J."/>
            <person name="Shea T."/>
            <person name="Howe W."/>
            <person name="Livny J."/>
            <person name="Cuomo C."/>
            <person name="Neafsey D."/>
            <person name="Birren B."/>
        </authorList>
    </citation>
    <scope>NUCLEOTIDE SEQUENCE [LARGE SCALE GENOMIC DNA]</scope>
    <source>
        <strain evidence="1 2">665A</strain>
    </source>
</reference>
<dbReference type="RefSeq" id="WP_207703504.1">
    <property type="nucleotide sequence ID" value="NZ_JAFREL020000002.1"/>
</dbReference>
<accession>A0ABV0EPV8</accession>
<sequence>MNMILNYLLERQNKSKAVLEEKHILLGCKPKKISEFITYKDFHLNPRNSMDKLTTLLNKSRKKLVINGNLQEGTIAKLIALAIKAKQEFSVVVYDGYSSSDHPKLEKSEDLAVIVVEE</sequence>
<protein>
    <submittedName>
        <fullName evidence="1">Uncharacterized protein</fullName>
    </submittedName>
</protein>
<evidence type="ECO:0000313" key="1">
    <source>
        <dbReference type="EMBL" id="MEO1770665.1"/>
    </source>
</evidence>
<gene>
    <name evidence="1" type="ORF">JZO67_002618</name>
</gene>
<comment type="caution">
    <text evidence="1">The sequence shown here is derived from an EMBL/GenBank/DDBJ whole genome shotgun (WGS) entry which is preliminary data.</text>
</comment>
<name>A0ABV0EPV8_9ENTE</name>
<dbReference type="Proteomes" id="UP000664357">
    <property type="component" value="Unassembled WGS sequence"/>
</dbReference>